<evidence type="ECO:0000256" key="6">
    <source>
        <dbReference type="NCBIfam" id="TIGR01225"/>
    </source>
</evidence>
<dbReference type="CDD" id="cd00332">
    <property type="entry name" value="PAL-HAL"/>
    <property type="match status" value="1"/>
</dbReference>
<keyword evidence="11" id="KW-1185">Reference proteome</keyword>
<comment type="pathway">
    <text evidence="1 8">Amino-acid degradation; L-histidine degradation into L-glutamate; N-formimidoyl-L-glutamate from L-histidine: step 1/3.</text>
</comment>
<dbReference type="NCBIfam" id="NF006871">
    <property type="entry name" value="PRK09367.1"/>
    <property type="match status" value="1"/>
</dbReference>
<keyword evidence="4 7" id="KW-0456">Lyase</keyword>
<comment type="caution">
    <text evidence="10">The sequence shown here is derived from an EMBL/GenBank/DDBJ whole genome shotgun (WGS) entry which is preliminary data.</text>
</comment>
<proteinExistence type="inferred from homology"/>
<evidence type="ECO:0000256" key="5">
    <source>
        <dbReference type="ARBA" id="ARBA00049269"/>
    </source>
</evidence>
<organism evidence="10 11">
    <name type="scientific">Pontibacter arcticus</name>
    <dbReference type="NCBI Taxonomy" id="2080288"/>
    <lineage>
        <taxon>Bacteria</taxon>
        <taxon>Pseudomonadati</taxon>
        <taxon>Bacteroidota</taxon>
        <taxon>Cytophagia</taxon>
        <taxon>Cytophagales</taxon>
        <taxon>Hymenobacteraceae</taxon>
        <taxon>Pontibacter</taxon>
    </lineage>
</organism>
<comment type="subcellular location">
    <subcellularLocation>
        <location evidence="9">Cytoplasm</location>
    </subcellularLocation>
</comment>
<dbReference type="UniPathway" id="UPA00379">
    <property type="reaction ID" value="UER00549"/>
</dbReference>
<dbReference type="RefSeq" id="WP_112305137.1">
    <property type="nucleotide sequence ID" value="NZ_QMDV01000002.1"/>
</dbReference>
<dbReference type="AlphaFoldDB" id="A0A364RFE2"/>
<dbReference type="SUPFAM" id="SSF48557">
    <property type="entry name" value="L-aspartase-like"/>
    <property type="match status" value="1"/>
</dbReference>
<evidence type="ECO:0000313" key="10">
    <source>
        <dbReference type="EMBL" id="RAU82987.1"/>
    </source>
</evidence>
<evidence type="ECO:0000256" key="8">
    <source>
        <dbReference type="RuleBase" id="RU004479"/>
    </source>
</evidence>
<dbReference type="Gene3D" id="1.10.275.10">
    <property type="entry name" value="Fumarase/aspartase (N-terminal domain)"/>
    <property type="match status" value="1"/>
</dbReference>
<dbReference type="GO" id="GO:0019557">
    <property type="term" value="P:L-histidine catabolic process to glutamate and formate"/>
    <property type="evidence" value="ECO:0007669"/>
    <property type="project" value="UniProtKB-UniPathway"/>
</dbReference>
<reference evidence="10 11" key="2">
    <citation type="submission" date="2018-07" db="EMBL/GenBank/DDBJ databases">
        <title>Pontibacter sp. 2b14 genomic sequence and assembly.</title>
        <authorList>
            <person name="Du Z.-J."/>
        </authorList>
    </citation>
    <scope>NUCLEOTIDE SEQUENCE [LARGE SCALE GENOMIC DNA]</scope>
    <source>
        <strain evidence="10 11">2b14</strain>
    </source>
</reference>
<dbReference type="EC" id="4.3.1.3" evidence="2 6"/>
<sequence>MAGVHYISSEFLTLEHIETILSEKYTLALSEEAETRITNCYDYLHAKITGTSRSIYGINTGFGSLYKNQISDKDLGQLQRNLMMSHACGTGAEVPAEVVKLMLLLKVQSLAYGHSGVQLKTVKRLIDFYNRDIYPVVYQQGSLGASGDLAPLAHLCLPLIGLGEVYFQDFKLASEHVLEMFSWEPLALEAKEGLALLNGTQFMSAYGVYTLLQAKRLSKQADMIGALALDAFDGRIEPFNELIHKVRPHKGQLETARVFRSLLDGSELIQQEKKHVQDPYSFRCIPQVHGASKDAIRYAEEVFLTEINAVTDNPNIFPDEDEIISGGNFHGQPLALALDFMAIAVAELGSISERRTYQLISGSRGLPDFLVAEPGLNSGFMISQYTAASIVSQTKQYCTPASIDTIPSSNGQEDHVSMGANAATKLYNVVLNVERVLAIELMNAAQALEFRRPLKTSGVLEQLFSAYRGSVPFVSTDRVLHFDIMQSIAFLRQYKTGPSGL</sequence>
<dbReference type="EMBL" id="QMDV01000002">
    <property type="protein sequence ID" value="RAU82987.1"/>
    <property type="molecule type" value="Genomic_DNA"/>
</dbReference>
<dbReference type="InterPro" id="IPR008948">
    <property type="entry name" value="L-Aspartase-like"/>
</dbReference>
<reference evidence="10 11" key="1">
    <citation type="submission" date="2018-06" db="EMBL/GenBank/DDBJ databases">
        <authorList>
            <person name="Liu Z.-W."/>
        </authorList>
    </citation>
    <scope>NUCLEOTIDE SEQUENCE [LARGE SCALE GENOMIC DNA]</scope>
    <source>
        <strain evidence="10 11">2b14</strain>
    </source>
</reference>
<dbReference type="GO" id="GO:0005737">
    <property type="term" value="C:cytoplasm"/>
    <property type="evidence" value="ECO:0007669"/>
    <property type="project" value="UniProtKB-SubCell"/>
</dbReference>
<accession>A0A364RFE2</accession>
<protein>
    <recommendedName>
        <fullName evidence="2 6">Histidine ammonia-lyase</fullName>
        <ecNumber evidence="2 6">4.3.1.3</ecNumber>
    </recommendedName>
</protein>
<gene>
    <name evidence="10" type="primary">hutH</name>
    <name evidence="10" type="ORF">DP923_07040</name>
</gene>
<dbReference type="Pfam" id="PF00221">
    <property type="entry name" value="Lyase_aromatic"/>
    <property type="match status" value="1"/>
</dbReference>
<dbReference type="GO" id="GO:0004397">
    <property type="term" value="F:histidine ammonia-lyase activity"/>
    <property type="evidence" value="ECO:0007669"/>
    <property type="project" value="UniProtKB-UniRule"/>
</dbReference>
<evidence type="ECO:0000256" key="1">
    <source>
        <dbReference type="ARBA" id="ARBA00005113"/>
    </source>
</evidence>
<name>A0A364RFE2_9BACT</name>
<dbReference type="PANTHER" id="PTHR10362">
    <property type="entry name" value="HISTIDINE AMMONIA-LYASE"/>
    <property type="match status" value="1"/>
</dbReference>
<evidence type="ECO:0000256" key="7">
    <source>
        <dbReference type="RuleBase" id="RU003954"/>
    </source>
</evidence>
<dbReference type="InterPro" id="IPR022313">
    <property type="entry name" value="Phe/His_NH3-lyase_AS"/>
</dbReference>
<evidence type="ECO:0000256" key="9">
    <source>
        <dbReference type="RuleBase" id="RU004480"/>
    </source>
</evidence>
<dbReference type="GO" id="GO:0019556">
    <property type="term" value="P:L-histidine catabolic process to glutamate and formamide"/>
    <property type="evidence" value="ECO:0007669"/>
    <property type="project" value="UniProtKB-UniPathway"/>
</dbReference>
<dbReference type="OrthoDB" id="9806955at2"/>
<evidence type="ECO:0000256" key="4">
    <source>
        <dbReference type="ARBA" id="ARBA00023239"/>
    </source>
</evidence>
<dbReference type="InterPro" id="IPR005921">
    <property type="entry name" value="HutH"/>
</dbReference>
<evidence type="ECO:0000313" key="11">
    <source>
        <dbReference type="Proteomes" id="UP000251692"/>
    </source>
</evidence>
<dbReference type="InterPro" id="IPR024083">
    <property type="entry name" value="Fumarase/histidase_N"/>
</dbReference>
<evidence type="ECO:0000256" key="2">
    <source>
        <dbReference type="ARBA" id="ARBA00012994"/>
    </source>
</evidence>
<comment type="catalytic activity">
    <reaction evidence="5 8">
        <text>L-histidine = trans-urocanate + NH4(+)</text>
        <dbReference type="Rhea" id="RHEA:21232"/>
        <dbReference type="ChEBI" id="CHEBI:17771"/>
        <dbReference type="ChEBI" id="CHEBI:28938"/>
        <dbReference type="ChEBI" id="CHEBI:57595"/>
        <dbReference type="EC" id="4.3.1.3"/>
    </reaction>
</comment>
<dbReference type="Gene3D" id="1.20.200.10">
    <property type="entry name" value="Fumarase/aspartase (Central domain)"/>
    <property type="match status" value="1"/>
</dbReference>
<keyword evidence="3 8" id="KW-0369">Histidine metabolism</keyword>
<evidence type="ECO:0000256" key="3">
    <source>
        <dbReference type="ARBA" id="ARBA00022808"/>
    </source>
</evidence>
<dbReference type="NCBIfam" id="TIGR01225">
    <property type="entry name" value="hutH"/>
    <property type="match status" value="1"/>
</dbReference>
<dbReference type="FunFam" id="1.20.200.10:FF:000003">
    <property type="entry name" value="Histidine ammonia-lyase"/>
    <property type="match status" value="1"/>
</dbReference>
<comment type="similarity">
    <text evidence="7">Belongs to the PAL/histidase family.</text>
</comment>
<dbReference type="Proteomes" id="UP000251692">
    <property type="component" value="Unassembled WGS sequence"/>
</dbReference>
<dbReference type="PROSITE" id="PS00488">
    <property type="entry name" value="PAL_HISTIDASE"/>
    <property type="match status" value="1"/>
</dbReference>
<dbReference type="FunFam" id="1.10.275.10:FF:000005">
    <property type="entry name" value="Histidine ammonia-lyase"/>
    <property type="match status" value="1"/>
</dbReference>
<dbReference type="InterPro" id="IPR001106">
    <property type="entry name" value="Aromatic_Lyase"/>
</dbReference>